<sequence length="102" mass="12095">MIETKMSNILKSVNLVDHKHTSKTVLSKHIFKMHVNVNADRINEYIKTSTAAQWMRSWRSTHCIYARLLGVDGKTIREKVQYFCCCRNVYRLFLYSCESQIY</sequence>
<dbReference type="AlphaFoldDB" id="A0A7S3V025"/>
<evidence type="ECO:0000313" key="1">
    <source>
        <dbReference type="EMBL" id="CAE0442845.1"/>
    </source>
</evidence>
<protein>
    <submittedName>
        <fullName evidence="1">Uncharacterized protein</fullName>
    </submittedName>
</protein>
<gene>
    <name evidence="1" type="ORF">ASTO00021_LOCUS12956</name>
</gene>
<dbReference type="EMBL" id="HBIN01017015">
    <property type="protein sequence ID" value="CAE0442845.1"/>
    <property type="molecule type" value="Transcribed_RNA"/>
</dbReference>
<name>A0A7S3V025_9STRA</name>
<accession>A0A7S3V025</accession>
<reference evidence="1" key="1">
    <citation type="submission" date="2021-01" db="EMBL/GenBank/DDBJ databases">
        <authorList>
            <person name="Corre E."/>
            <person name="Pelletier E."/>
            <person name="Niang G."/>
            <person name="Scheremetjew M."/>
            <person name="Finn R."/>
            <person name="Kale V."/>
            <person name="Holt S."/>
            <person name="Cochrane G."/>
            <person name="Meng A."/>
            <person name="Brown T."/>
            <person name="Cohen L."/>
        </authorList>
    </citation>
    <scope>NUCLEOTIDE SEQUENCE</scope>
    <source>
        <strain evidence="1">GSBS06</strain>
    </source>
</reference>
<organism evidence="1">
    <name type="scientific">Aplanochytrium stocchinoi</name>
    <dbReference type="NCBI Taxonomy" id="215587"/>
    <lineage>
        <taxon>Eukaryota</taxon>
        <taxon>Sar</taxon>
        <taxon>Stramenopiles</taxon>
        <taxon>Bigyra</taxon>
        <taxon>Labyrinthulomycetes</taxon>
        <taxon>Thraustochytrida</taxon>
        <taxon>Thraustochytriidae</taxon>
        <taxon>Aplanochytrium</taxon>
    </lineage>
</organism>
<proteinExistence type="predicted"/>